<reference evidence="4 5" key="1">
    <citation type="submission" date="2020-07" db="EMBL/GenBank/DDBJ databases">
        <title>Sequencing the genomes of 1000 actinobacteria strains.</title>
        <authorList>
            <person name="Klenk H.-P."/>
        </authorList>
    </citation>
    <scope>NUCLEOTIDE SEQUENCE [LARGE SCALE GENOMIC DNA]</scope>
    <source>
        <strain evidence="4 5">DSM 44749</strain>
    </source>
</reference>
<dbReference type="Gene3D" id="3.40.710.10">
    <property type="entry name" value="DD-peptidase/beta-lactamase superfamily"/>
    <property type="match status" value="1"/>
</dbReference>
<name>A0A852W4W2_PSEA5</name>
<dbReference type="Proteomes" id="UP000549695">
    <property type="component" value="Unassembled WGS sequence"/>
</dbReference>
<evidence type="ECO:0000313" key="5">
    <source>
        <dbReference type="Proteomes" id="UP000549695"/>
    </source>
</evidence>
<keyword evidence="5" id="KW-1185">Reference proteome</keyword>
<evidence type="ECO:0000313" key="4">
    <source>
        <dbReference type="EMBL" id="NYG00966.1"/>
    </source>
</evidence>
<dbReference type="RefSeq" id="WP_237454279.1">
    <property type="nucleotide sequence ID" value="NZ_BAAAJZ010000008.1"/>
</dbReference>
<proteinExistence type="predicted"/>
<evidence type="ECO:0000256" key="2">
    <source>
        <dbReference type="SAM" id="SignalP"/>
    </source>
</evidence>
<accession>A0A852W4W2</accession>
<dbReference type="Pfam" id="PF00144">
    <property type="entry name" value="Beta-lactamase"/>
    <property type="match status" value="1"/>
</dbReference>
<feature type="domain" description="Beta-lactamase-related" evidence="3">
    <location>
        <begin position="81"/>
        <end position="241"/>
    </location>
</feature>
<dbReference type="PANTHER" id="PTHR43283">
    <property type="entry name" value="BETA-LACTAMASE-RELATED"/>
    <property type="match status" value="1"/>
</dbReference>
<dbReference type="InterPro" id="IPR050789">
    <property type="entry name" value="Diverse_Enzym_Activities"/>
</dbReference>
<dbReference type="AlphaFoldDB" id="A0A852W4W2"/>
<dbReference type="GeneID" id="98051055"/>
<dbReference type="InterPro" id="IPR001466">
    <property type="entry name" value="Beta-lactam-related"/>
</dbReference>
<evidence type="ECO:0000259" key="3">
    <source>
        <dbReference type="Pfam" id="PF00144"/>
    </source>
</evidence>
<organism evidence="4 5">
    <name type="scientific">Pseudonocardia alni</name>
    <name type="common">Amycolata alni</name>
    <dbReference type="NCBI Taxonomy" id="33907"/>
    <lineage>
        <taxon>Bacteria</taxon>
        <taxon>Bacillati</taxon>
        <taxon>Actinomycetota</taxon>
        <taxon>Actinomycetes</taxon>
        <taxon>Pseudonocardiales</taxon>
        <taxon>Pseudonocardiaceae</taxon>
        <taxon>Pseudonocardia</taxon>
    </lineage>
</organism>
<dbReference type="SUPFAM" id="SSF56601">
    <property type="entry name" value="beta-lactamase/transpeptidase-like"/>
    <property type="match status" value="1"/>
</dbReference>
<keyword evidence="2" id="KW-0732">Signal</keyword>
<feature type="chain" id="PRO_5032328370" evidence="2">
    <location>
        <begin position="31"/>
        <end position="471"/>
    </location>
</feature>
<gene>
    <name evidence="4" type="ORF">HDA37_001251</name>
</gene>
<feature type="signal peptide" evidence="2">
    <location>
        <begin position="1"/>
        <end position="30"/>
    </location>
</feature>
<sequence>MMKKAAVRPLAAAATCAALAGLVMVGQAQADPAPAADASTACPLPSGSAAPGRSDPGAQQLDPAAVRDAVAYAQANMRLSVRIYRNNCLVGTGPLDPATQNVPFNVFSSTKSVVSMATGVAYGQRKLALDDPIGKYLPEGPGWGDAEHRAITIRNLLNEAGGLDEAILSEFATVGNDPNVARQALALPITHEPGTNFDYSQRTPDLVAFVVARAVGQDFQDFVQDNLFDPVGIDRSSYFWLRDRSGNTYGYANLFIPSEQFARLGLLMQNGGRWNGEQVVPADYVEQVSVPSAPNPCYGLLFWTNRGDTCKTTDIPASRVLDHQLTPSAPRDMYAMVGALQQNNFIIPSLDMTVTWTGVLGDKAPDPQAIASASPSADLYYNFFRILMRGVRDQDVPDPGPYVADAASPNLDPANYLDPKILGNGIGIGPYAPPGCNLVFCPPGDLTTGPRQEIPDIIESVGGATDPSNNS</sequence>
<comment type="caution">
    <text evidence="4">The sequence shown here is derived from an EMBL/GenBank/DDBJ whole genome shotgun (WGS) entry which is preliminary data.</text>
</comment>
<protein>
    <submittedName>
        <fullName evidence="4">CubicO group peptidase (Beta-lactamase class C family)</fullName>
    </submittedName>
</protein>
<dbReference type="InterPro" id="IPR012338">
    <property type="entry name" value="Beta-lactam/transpept-like"/>
</dbReference>
<evidence type="ECO:0000256" key="1">
    <source>
        <dbReference type="SAM" id="MobiDB-lite"/>
    </source>
</evidence>
<feature type="region of interest" description="Disordered" evidence="1">
    <location>
        <begin position="35"/>
        <end position="60"/>
    </location>
</feature>
<dbReference type="EMBL" id="JACCCZ010000001">
    <property type="protein sequence ID" value="NYG00966.1"/>
    <property type="molecule type" value="Genomic_DNA"/>
</dbReference>
<dbReference type="PANTHER" id="PTHR43283:SF7">
    <property type="entry name" value="BETA-LACTAMASE-RELATED DOMAIN-CONTAINING PROTEIN"/>
    <property type="match status" value="1"/>
</dbReference>